<keyword evidence="1" id="KW-0812">Transmembrane</keyword>
<dbReference type="InterPro" id="IPR014529">
    <property type="entry name" value="UCP026631"/>
</dbReference>
<dbReference type="OrthoDB" id="1049931at2"/>
<feature type="transmembrane region" description="Helical" evidence="1">
    <location>
        <begin position="48"/>
        <end position="67"/>
    </location>
</feature>
<sequence>MGGDFSQPQRQSIVGIWVMFFYTLQQYGRALWPIILIWAFKFDEINKVYLVVGMLLLFASIGVVSYLKYLNFTFLLDSENQEFVITEGVFNKTKTAIQLHKIQQVNINQSFIQKLIGVYELDVDTAGTNKKEGTIKAISHQLALDLKSRLLENESQKSLSEKEAIALEETEQKLFEVAHPFIKISFLSLLKVGITSNYQKTIALLVIFFSTIYENFQNFGEENTIYKEKVGTFIDQNLVLQTILLGIIVLFLAVLVLNVIRTVFKYYDYNIARQKGSLLLSFGLLNTKSTIIKPEKVQITTVTRNYFQKKLGILELKIKQATSGEKEEQKAAIEIPGCSESERDAVLKLLFHKIPEKGLMLKPNFRSLVFSIFISIGLPLLVFFAIGHWIEPVIFDYGYWVPIYIIFMGLIQYFKFKNNRLFINDNFVITQSGAWDVSNTIIEPSKIQAISTSQLFWHKKLDIGSIIIHTAGGNVAFQLGNYSILKQKVNLWLYEIETSDSNWM</sequence>
<feature type="transmembrane region" description="Helical" evidence="1">
    <location>
        <begin position="397"/>
        <end position="414"/>
    </location>
</feature>
<feature type="transmembrane region" description="Helical" evidence="1">
    <location>
        <begin position="239"/>
        <end position="260"/>
    </location>
</feature>
<evidence type="ECO:0000313" key="4">
    <source>
        <dbReference type="Proteomes" id="UP000294644"/>
    </source>
</evidence>
<comment type="caution">
    <text evidence="3">The sequence shown here is derived from an EMBL/GenBank/DDBJ whole genome shotgun (WGS) entry which is preliminary data.</text>
</comment>
<name>A0A4V2Z217_9FLAO</name>
<keyword evidence="4" id="KW-1185">Reference proteome</keyword>
<dbReference type="RefSeq" id="WP_132064767.1">
    <property type="nucleotide sequence ID" value="NZ_SMFN01000002.1"/>
</dbReference>
<reference evidence="3 4" key="1">
    <citation type="submission" date="2019-03" db="EMBL/GenBank/DDBJ databases">
        <title>Flavobacterium LB-D12 sp. nov., isolated from arctic soil.</title>
        <authorList>
            <person name="Chaudhary D.K."/>
        </authorList>
    </citation>
    <scope>NUCLEOTIDE SEQUENCE [LARGE SCALE GENOMIC DNA]</scope>
    <source>
        <strain evidence="3 4">LB-D12</strain>
    </source>
</reference>
<dbReference type="EMBL" id="SMFN01000002">
    <property type="protein sequence ID" value="TDE07158.1"/>
    <property type="molecule type" value="Genomic_DNA"/>
</dbReference>
<feature type="transmembrane region" description="Helical" evidence="1">
    <location>
        <begin position="368"/>
        <end position="391"/>
    </location>
</feature>
<evidence type="ECO:0000259" key="2">
    <source>
        <dbReference type="Pfam" id="PF03703"/>
    </source>
</evidence>
<keyword evidence="1" id="KW-1133">Transmembrane helix</keyword>
<dbReference type="AlphaFoldDB" id="A0A4V2Z217"/>
<accession>A0A4V2Z217</accession>
<protein>
    <recommendedName>
        <fullName evidence="2">YdbS-like PH domain-containing protein</fullName>
    </recommendedName>
</protein>
<dbReference type="Pfam" id="PF03703">
    <property type="entry name" value="bPH_2"/>
    <property type="match status" value="2"/>
</dbReference>
<dbReference type="PANTHER" id="PTHR34473">
    <property type="entry name" value="UPF0699 TRANSMEMBRANE PROTEIN YDBS"/>
    <property type="match status" value="1"/>
</dbReference>
<feature type="domain" description="YdbS-like PH" evidence="2">
    <location>
        <begin position="417"/>
        <end position="475"/>
    </location>
</feature>
<organism evidence="3 4">
    <name type="scientific">Flavobacterium sandaracinum</name>
    <dbReference type="NCBI Taxonomy" id="2541733"/>
    <lineage>
        <taxon>Bacteria</taxon>
        <taxon>Pseudomonadati</taxon>
        <taxon>Bacteroidota</taxon>
        <taxon>Flavobacteriia</taxon>
        <taxon>Flavobacteriales</taxon>
        <taxon>Flavobacteriaceae</taxon>
        <taxon>Flavobacterium</taxon>
    </lineage>
</organism>
<proteinExistence type="predicted"/>
<evidence type="ECO:0000313" key="3">
    <source>
        <dbReference type="EMBL" id="TDE07158.1"/>
    </source>
</evidence>
<dbReference type="PIRSF" id="PIRSF026631">
    <property type="entry name" value="UCP026631"/>
    <property type="match status" value="1"/>
</dbReference>
<gene>
    <name evidence="3" type="ORF">E0F91_02380</name>
</gene>
<feature type="domain" description="YdbS-like PH" evidence="2">
    <location>
        <begin position="79"/>
        <end position="144"/>
    </location>
</feature>
<evidence type="ECO:0000256" key="1">
    <source>
        <dbReference type="SAM" id="Phobius"/>
    </source>
</evidence>
<feature type="transmembrane region" description="Helical" evidence="1">
    <location>
        <begin position="201"/>
        <end position="219"/>
    </location>
</feature>
<feature type="transmembrane region" description="Helical" evidence="1">
    <location>
        <begin position="12"/>
        <end position="28"/>
    </location>
</feature>
<dbReference type="Proteomes" id="UP000294644">
    <property type="component" value="Unassembled WGS sequence"/>
</dbReference>
<keyword evidence="1" id="KW-0472">Membrane</keyword>
<dbReference type="InterPro" id="IPR005182">
    <property type="entry name" value="YdbS-like_PH"/>
</dbReference>
<dbReference type="PANTHER" id="PTHR34473:SF2">
    <property type="entry name" value="UPF0699 TRANSMEMBRANE PROTEIN YDBT"/>
    <property type="match status" value="1"/>
</dbReference>